<gene>
    <name evidence="1" type="ORF">TE42_08110</name>
</gene>
<sequence>MQRQNPALAILQVFTRPNQRSEPRGSLRFRLQRLILLLSTAGKKRAEFLAPDESQAINRNL</sequence>
<dbReference type="PATRIC" id="fig|1604020.3.peg.1606"/>
<evidence type="ECO:0000313" key="2">
    <source>
        <dbReference type="Proteomes" id="UP000035067"/>
    </source>
</evidence>
<dbReference type="AlphaFoldDB" id="A0A0G2HJQ0"/>
<dbReference type="Proteomes" id="UP000035067">
    <property type="component" value="Unassembled WGS sequence"/>
</dbReference>
<reference evidence="1 2" key="1">
    <citation type="submission" date="2015-01" db="EMBL/GenBank/DDBJ databases">
        <title>Lifestyle Evolution in Cyanobacterial Symbionts of Sponges.</title>
        <authorList>
            <person name="Burgsdorf I."/>
            <person name="Slaby B.M."/>
            <person name="Handley K.M."/>
            <person name="Haber M."/>
            <person name="Blom J."/>
            <person name="Marshall C.W."/>
            <person name="Gilbert J.A."/>
            <person name="Hentschel U."/>
            <person name="Steindler L."/>
        </authorList>
    </citation>
    <scope>NUCLEOTIDE SEQUENCE [LARGE SCALE GENOMIC DNA]</scope>
    <source>
        <strain evidence="1">SP3</strain>
    </source>
</reference>
<proteinExistence type="predicted"/>
<organism evidence="1 2">
    <name type="scientific">Candidatus Synechococcus spongiarum SP3</name>
    <dbReference type="NCBI Taxonomy" id="1604020"/>
    <lineage>
        <taxon>Bacteria</taxon>
        <taxon>Bacillati</taxon>
        <taxon>Cyanobacteriota</taxon>
        <taxon>Cyanophyceae</taxon>
        <taxon>Synechococcales</taxon>
        <taxon>Synechococcaceae</taxon>
        <taxon>Synechococcus</taxon>
    </lineage>
</organism>
<evidence type="ECO:0000313" key="1">
    <source>
        <dbReference type="EMBL" id="KKZ11341.1"/>
    </source>
</evidence>
<protein>
    <submittedName>
        <fullName evidence="1">Uncharacterized protein</fullName>
    </submittedName>
</protein>
<dbReference type="EMBL" id="JXQG01000055">
    <property type="protein sequence ID" value="KKZ11341.1"/>
    <property type="molecule type" value="Genomic_DNA"/>
</dbReference>
<name>A0A0G2HJQ0_9SYNE</name>
<accession>A0A0G2HJQ0</accession>
<comment type="caution">
    <text evidence="1">The sequence shown here is derived from an EMBL/GenBank/DDBJ whole genome shotgun (WGS) entry which is preliminary data.</text>
</comment>